<feature type="compositionally biased region" description="Basic and acidic residues" evidence="1">
    <location>
        <begin position="192"/>
        <end position="213"/>
    </location>
</feature>
<feature type="region of interest" description="Disordered" evidence="1">
    <location>
        <begin position="122"/>
        <end position="142"/>
    </location>
</feature>
<protein>
    <submittedName>
        <fullName evidence="2">Uncharacterized protein</fullName>
    </submittedName>
</protein>
<dbReference type="Pfam" id="PF17662">
    <property type="entry name" value="DUF5524"/>
    <property type="match status" value="1"/>
</dbReference>
<evidence type="ECO:0000313" key="2">
    <source>
        <dbReference type="EMBL" id="CAH1803049.1"/>
    </source>
</evidence>
<comment type="caution">
    <text evidence="2">The sequence shown here is derived from an EMBL/GenBank/DDBJ whole genome shotgun (WGS) entry which is preliminary data.</text>
</comment>
<accession>A0A8J1UKS7</accession>
<feature type="compositionally biased region" description="Basic and acidic residues" evidence="1">
    <location>
        <begin position="299"/>
        <end position="317"/>
    </location>
</feature>
<dbReference type="InterPro" id="IPR040247">
    <property type="entry name" value="DUF5524"/>
</dbReference>
<keyword evidence="3" id="KW-1185">Reference proteome</keyword>
<feature type="compositionally biased region" description="Polar residues" evidence="1">
    <location>
        <begin position="271"/>
        <end position="298"/>
    </location>
</feature>
<feature type="region of interest" description="Disordered" evidence="1">
    <location>
        <begin position="155"/>
        <end position="221"/>
    </location>
</feature>
<feature type="region of interest" description="Disordered" evidence="1">
    <location>
        <begin position="29"/>
        <end position="50"/>
    </location>
</feature>
<evidence type="ECO:0000313" key="3">
    <source>
        <dbReference type="Proteomes" id="UP000749559"/>
    </source>
</evidence>
<dbReference type="OrthoDB" id="10012494at2759"/>
<organism evidence="2 3">
    <name type="scientific">Owenia fusiformis</name>
    <name type="common">Polychaete worm</name>
    <dbReference type="NCBI Taxonomy" id="6347"/>
    <lineage>
        <taxon>Eukaryota</taxon>
        <taxon>Metazoa</taxon>
        <taxon>Spiralia</taxon>
        <taxon>Lophotrochozoa</taxon>
        <taxon>Annelida</taxon>
        <taxon>Polychaeta</taxon>
        <taxon>Sedentaria</taxon>
        <taxon>Canalipalpata</taxon>
        <taxon>Sabellida</taxon>
        <taxon>Oweniida</taxon>
        <taxon>Oweniidae</taxon>
        <taxon>Owenia</taxon>
    </lineage>
</organism>
<dbReference type="EMBL" id="CAIIXF020000228">
    <property type="protein sequence ID" value="CAH1803049.1"/>
    <property type="molecule type" value="Genomic_DNA"/>
</dbReference>
<dbReference type="Proteomes" id="UP000749559">
    <property type="component" value="Unassembled WGS sequence"/>
</dbReference>
<feature type="compositionally biased region" description="Basic and acidic residues" evidence="1">
    <location>
        <begin position="155"/>
        <end position="185"/>
    </location>
</feature>
<name>A0A8J1UKS7_OWEFU</name>
<evidence type="ECO:0000256" key="1">
    <source>
        <dbReference type="SAM" id="MobiDB-lite"/>
    </source>
</evidence>
<dbReference type="PANTHER" id="PTHR31097:SF2">
    <property type="entry name" value="CHROMOSOME 7 OPEN READING FRAME 57"/>
    <property type="match status" value="1"/>
</dbReference>
<reference evidence="2" key="1">
    <citation type="submission" date="2022-03" db="EMBL/GenBank/DDBJ databases">
        <authorList>
            <person name="Martin C."/>
        </authorList>
    </citation>
    <scope>NUCLEOTIDE SEQUENCE</scope>
</reference>
<feature type="region of interest" description="Disordered" evidence="1">
    <location>
        <begin position="257"/>
        <end position="340"/>
    </location>
</feature>
<gene>
    <name evidence="2" type="ORF">OFUS_LOCUS26676</name>
</gene>
<dbReference type="PANTHER" id="PTHR31097">
    <property type="entry name" value="SI:DKEY-276J7.1"/>
    <property type="match status" value="1"/>
</dbReference>
<feature type="compositionally biased region" description="Basic and acidic residues" evidence="1">
    <location>
        <begin position="257"/>
        <end position="270"/>
    </location>
</feature>
<dbReference type="AlphaFoldDB" id="A0A8J1UKS7"/>
<sequence length="340" mass="39918">MAVHKKESENGWFYHAPAKRQSNEQVFAPPASQIPGLSDLVGEPEEPKGNWIKETDTKYIRMCKAGGRPDLLQMRSQKPKPKEPQGYPRVDWFYLEDNRAEDDAIRANERWEFSLPEYMVHDHYQPDGPETDGTLPYRPKRLPYARDTKSIYESETVDPTKKDVKIPELKKQGYGVRTEKLDRRPQRMAKQQPKEKPRVPKDQLELEKNRPRYEAMPLPNITERPSMQKILAYSYQRDWKSNVDTYQAEQQKLKEQFEKMGFREERKNTEYSEQISKSAGKSKQNTMAPKQTRKSSAAQEKKMQELEAQKIQKDLFKLNRFKNVQGRTDTHRTSEVASHA</sequence>
<proteinExistence type="predicted"/>